<evidence type="ECO:0000256" key="18">
    <source>
        <dbReference type="ARBA" id="ARBA00082489"/>
    </source>
</evidence>
<evidence type="ECO:0000256" key="13">
    <source>
        <dbReference type="ARBA" id="ARBA00054965"/>
    </source>
</evidence>
<feature type="transmembrane region" description="Helical" evidence="19">
    <location>
        <begin position="246"/>
        <end position="275"/>
    </location>
</feature>
<comment type="function">
    <text evidence="13">An odorant receptor which affects chemotaxis to the volatile odorant diacetyl. Specifies AWA neuronal cell fate via the odr-7 pathway.</text>
</comment>
<keyword evidence="4" id="KW-0716">Sensory transduction</keyword>
<keyword evidence="3" id="KW-0145">Chemotaxis</keyword>
<evidence type="ECO:0000256" key="7">
    <source>
        <dbReference type="ARBA" id="ARBA00022989"/>
    </source>
</evidence>
<feature type="transmembrane region" description="Helical" evidence="19">
    <location>
        <begin position="41"/>
        <end position="64"/>
    </location>
</feature>
<evidence type="ECO:0000256" key="4">
    <source>
        <dbReference type="ARBA" id="ARBA00022606"/>
    </source>
</evidence>
<evidence type="ECO:0000256" key="8">
    <source>
        <dbReference type="ARBA" id="ARBA00023069"/>
    </source>
</evidence>
<evidence type="ECO:0000256" key="17">
    <source>
        <dbReference type="ARBA" id="ARBA00078653"/>
    </source>
</evidence>
<evidence type="ECO:0000256" key="14">
    <source>
        <dbReference type="ARBA" id="ARBA00061678"/>
    </source>
</evidence>
<comment type="subcellular location">
    <subcellularLocation>
        <location evidence="1">Cell projection</location>
        <location evidence="1">Cilium membrane</location>
        <topology evidence="1">Multi-pass membrane protein</topology>
    </subcellularLocation>
</comment>
<evidence type="ECO:0000256" key="9">
    <source>
        <dbReference type="ARBA" id="ARBA00023136"/>
    </source>
</evidence>
<dbReference type="FunFam" id="1.20.1070.10:FF:000128">
    <property type="entry name" value="Seven TM Receptor"/>
    <property type="match status" value="1"/>
</dbReference>
<feature type="transmembrane region" description="Helical" evidence="19">
    <location>
        <begin position="12"/>
        <end position="29"/>
    </location>
</feature>
<accession>A0A2G5T5E4</accession>
<evidence type="ECO:0000256" key="10">
    <source>
        <dbReference type="ARBA" id="ARBA00023170"/>
    </source>
</evidence>
<dbReference type="GO" id="GO:0060170">
    <property type="term" value="C:ciliary membrane"/>
    <property type="evidence" value="ECO:0007669"/>
    <property type="project" value="UniProtKB-SubCell"/>
</dbReference>
<gene>
    <name evidence="20" type="primary">Cni-str-252</name>
    <name evidence="20" type="synonym">Cnig_chr_V.g16409</name>
    <name evidence="20" type="ORF">B9Z55_016409</name>
</gene>
<dbReference type="Pfam" id="PF10326">
    <property type="entry name" value="7TM_GPCR_Str"/>
    <property type="match status" value="1"/>
</dbReference>
<evidence type="ECO:0000256" key="5">
    <source>
        <dbReference type="ARBA" id="ARBA00022692"/>
    </source>
</evidence>
<dbReference type="GO" id="GO:0006935">
    <property type="term" value="P:chemotaxis"/>
    <property type="evidence" value="ECO:0007669"/>
    <property type="project" value="UniProtKB-KW"/>
</dbReference>
<dbReference type="Gene3D" id="1.20.1070.10">
    <property type="entry name" value="Rhodopsin 7-helix transmembrane proteins"/>
    <property type="match status" value="1"/>
</dbReference>
<dbReference type="AlphaFoldDB" id="A0A2G5T5E4"/>
<evidence type="ECO:0000256" key="19">
    <source>
        <dbReference type="SAM" id="Phobius"/>
    </source>
</evidence>
<protein>
    <recommendedName>
        <fullName evidence="16">Serpentine receptor class r-10</fullName>
    </recommendedName>
    <alternativeName>
        <fullName evidence="17">Odorant response abnormal protein 10</fullName>
    </alternativeName>
    <alternativeName>
        <fullName evidence="18">Olfactory receptor 10</fullName>
    </alternativeName>
</protein>
<dbReference type="GO" id="GO:0038022">
    <property type="term" value="F:G protein-coupled olfactory receptor activity"/>
    <property type="evidence" value="ECO:0007669"/>
    <property type="project" value="TreeGrafter"/>
</dbReference>
<feature type="transmembrane region" description="Helical" evidence="19">
    <location>
        <begin position="84"/>
        <end position="114"/>
    </location>
</feature>
<evidence type="ECO:0000256" key="15">
    <source>
        <dbReference type="ARBA" id="ARBA00064300"/>
    </source>
</evidence>
<evidence type="ECO:0000256" key="11">
    <source>
        <dbReference type="ARBA" id="ARBA00023180"/>
    </source>
</evidence>
<evidence type="ECO:0000313" key="21">
    <source>
        <dbReference type="Proteomes" id="UP000230233"/>
    </source>
</evidence>
<keyword evidence="21" id="KW-1185">Reference proteome</keyword>
<name>A0A2G5T5E4_9PELO</name>
<evidence type="ECO:0000256" key="16">
    <source>
        <dbReference type="ARBA" id="ARBA00067967"/>
    </source>
</evidence>
<keyword evidence="11" id="KW-0325">Glycoprotein</keyword>
<evidence type="ECO:0000313" key="20">
    <source>
        <dbReference type="EMBL" id="PIC22306.1"/>
    </source>
</evidence>
<keyword evidence="2" id="KW-1003">Cell membrane</keyword>
<keyword evidence="7 19" id="KW-1133">Transmembrane helix</keyword>
<comment type="subunit">
    <text evidence="15">Interacts with odr-4.</text>
</comment>
<dbReference type="PANTHER" id="PTHR22943">
    <property type="entry name" value="7-TRANSMEMBRANE DOMAIN RECEPTOR C.ELEGANS"/>
    <property type="match status" value="1"/>
</dbReference>
<dbReference type="InterPro" id="IPR019428">
    <property type="entry name" value="7TM_GPCR_serpentine_rcpt_Str"/>
</dbReference>
<keyword evidence="6" id="KW-0552">Olfaction</keyword>
<feature type="transmembrane region" description="Helical" evidence="19">
    <location>
        <begin position="126"/>
        <end position="146"/>
    </location>
</feature>
<keyword evidence="10" id="KW-0675">Receptor</keyword>
<evidence type="ECO:0000256" key="6">
    <source>
        <dbReference type="ARBA" id="ARBA00022725"/>
    </source>
</evidence>
<comment type="similarity">
    <text evidence="14">Belongs to the nematode receptor-like protein str family.</text>
</comment>
<reference evidence="21" key="1">
    <citation type="submission" date="2017-10" db="EMBL/GenBank/DDBJ databases">
        <title>Rapid genome shrinkage in a self-fertile nematode reveals novel sperm competition proteins.</title>
        <authorList>
            <person name="Yin D."/>
            <person name="Schwarz E.M."/>
            <person name="Thomas C.G."/>
            <person name="Felde R.L."/>
            <person name="Korf I.F."/>
            <person name="Cutter A.D."/>
            <person name="Schartner C.M."/>
            <person name="Ralston E.J."/>
            <person name="Meyer B.J."/>
            <person name="Haag E.S."/>
        </authorList>
    </citation>
    <scope>NUCLEOTIDE SEQUENCE [LARGE SCALE GENOMIC DNA]</scope>
    <source>
        <strain evidence="21">JU1422</strain>
    </source>
</reference>
<evidence type="ECO:0000256" key="12">
    <source>
        <dbReference type="ARBA" id="ARBA00023273"/>
    </source>
</evidence>
<feature type="transmembrane region" description="Helical" evidence="19">
    <location>
        <begin position="198"/>
        <end position="225"/>
    </location>
</feature>
<keyword evidence="5 19" id="KW-0812">Transmembrane</keyword>
<keyword evidence="8" id="KW-0969">Cilium</keyword>
<keyword evidence="12" id="KW-0966">Cell projection</keyword>
<keyword evidence="9 19" id="KW-0472">Membrane</keyword>
<evidence type="ECO:0000256" key="3">
    <source>
        <dbReference type="ARBA" id="ARBA00022500"/>
    </source>
</evidence>
<dbReference type="GO" id="GO:0042048">
    <property type="term" value="P:olfactory behavior"/>
    <property type="evidence" value="ECO:0007669"/>
    <property type="project" value="TreeGrafter"/>
</dbReference>
<sequence length="320" mass="36589">MQTVHTIVQRVAALVAVFNNVLLIFLIIFKSHRKVGKYKYLMIYISFFEIVYAIVDALAVPGIFTLGAMFVVVTFEDQVFVPDYMLATFGKVFCVFFGISLAIFAVHFIYRYLVLSGHILVKQYDTLTVFILLIFPLFFGAFWFWVPLAMIAPYEASDQYISETFLNEIEKNISDVRYVGPYFWPIGSDSHAHIHWNAAIGILIMTIAIIISFGFIIVFGLKCYWETKEMIAKATHSTSFNKLQSQLFYALVFQTVIPIILMHIPASAGFTAAFFNSSIEFLGDLPSITICLYPTLDPLPNFFIIKNYRDAITSEFHHEQ</sequence>
<dbReference type="PANTHER" id="PTHR22943:SF245">
    <property type="entry name" value="SEVEN TM RECEPTOR"/>
    <property type="match status" value="1"/>
</dbReference>
<dbReference type="Proteomes" id="UP000230233">
    <property type="component" value="Chromosome V"/>
</dbReference>
<comment type="caution">
    <text evidence="20">The sequence shown here is derived from an EMBL/GenBank/DDBJ whole genome shotgun (WGS) entry which is preliminary data.</text>
</comment>
<organism evidence="20 21">
    <name type="scientific">Caenorhabditis nigoni</name>
    <dbReference type="NCBI Taxonomy" id="1611254"/>
    <lineage>
        <taxon>Eukaryota</taxon>
        <taxon>Metazoa</taxon>
        <taxon>Ecdysozoa</taxon>
        <taxon>Nematoda</taxon>
        <taxon>Chromadorea</taxon>
        <taxon>Rhabditida</taxon>
        <taxon>Rhabditina</taxon>
        <taxon>Rhabditomorpha</taxon>
        <taxon>Rhabditoidea</taxon>
        <taxon>Rhabditidae</taxon>
        <taxon>Peloderinae</taxon>
        <taxon>Caenorhabditis</taxon>
    </lineage>
</organism>
<dbReference type="OrthoDB" id="5858623at2759"/>
<proteinExistence type="inferred from homology"/>
<evidence type="ECO:0000256" key="2">
    <source>
        <dbReference type="ARBA" id="ARBA00022475"/>
    </source>
</evidence>
<dbReference type="EMBL" id="PDUG01000005">
    <property type="protein sequence ID" value="PIC22306.1"/>
    <property type="molecule type" value="Genomic_DNA"/>
</dbReference>
<dbReference type="SUPFAM" id="SSF81321">
    <property type="entry name" value="Family A G protein-coupled receptor-like"/>
    <property type="match status" value="1"/>
</dbReference>
<evidence type="ECO:0000256" key="1">
    <source>
        <dbReference type="ARBA" id="ARBA00004272"/>
    </source>
</evidence>